<dbReference type="PANTHER" id="PTHR13799">
    <property type="entry name" value="NGG1 INTERACTING FACTOR 3"/>
    <property type="match status" value="1"/>
</dbReference>
<reference evidence="5 6" key="1">
    <citation type="journal article" date="2021" name="Sci. Rep.">
        <title>The distribution of antibiotic resistance genes in chicken gut microbiota commensals.</title>
        <authorList>
            <person name="Juricova H."/>
            <person name="Matiasovicova J."/>
            <person name="Kubasova T."/>
            <person name="Cejkova D."/>
            <person name="Rychlik I."/>
        </authorList>
    </citation>
    <scope>NUCLEOTIDE SEQUENCE [LARGE SCALE GENOMIC DNA]</scope>
    <source>
        <strain evidence="5 6">An810</strain>
    </source>
</reference>
<dbReference type="Gene3D" id="3.40.1390.30">
    <property type="entry name" value="NIF3 (NGG1p interacting factor 3)-like"/>
    <property type="match status" value="2"/>
</dbReference>
<gene>
    <name evidence="5" type="ORF">H5993_03095</name>
</gene>
<comment type="similarity">
    <text evidence="1">Belongs to the GTP cyclohydrolase I type 2/NIF3 family.</text>
</comment>
<protein>
    <recommendedName>
        <fullName evidence="3">GTP cyclohydrolase 1 type 2 homolog</fullName>
    </recommendedName>
</protein>
<keyword evidence="4" id="KW-0479">Metal-binding</keyword>
<dbReference type="PANTHER" id="PTHR13799:SF14">
    <property type="entry name" value="GTP CYCLOHYDROLASE 1 TYPE 2 HOMOLOG"/>
    <property type="match status" value="1"/>
</dbReference>
<dbReference type="InterPro" id="IPR036069">
    <property type="entry name" value="DUF34/NIF3_sf"/>
</dbReference>
<accession>A0ABS2END7</accession>
<sequence length="274" mass="29867">MTNGLEIIQQFEQFAAPSIAEDWDHVGLQLGDPSQPVKKVLTTLDVRPAVVDEAIRLGANFIFSHHPLMFRPAKDLDLRQPQNAMYAKLLRHGITVYSAHTNLDTANGGMNDWLAAQLELTNLTGLVPAGKDPVSEQPVAMGRVGDLPKPLSPTAFVDWVQKHFAVKGLRYVLPDPAPQTVQRVAILGGSGGDFYRQAKAAGAQAYVTGDVSYHVAQDMQASGLMLVDPGHHIEVVAALKLQALLKSWTTEKAWTCPVVVSQVNTEPFNFRMKG</sequence>
<dbReference type="InterPro" id="IPR002678">
    <property type="entry name" value="DUF34/NIF3"/>
</dbReference>
<evidence type="ECO:0000256" key="1">
    <source>
        <dbReference type="ARBA" id="ARBA00006964"/>
    </source>
</evidence>
<evidence type="ECO:0000256" key="4">
    <source>
        <dbReference type="ARBA" id="ARBA00022723"/>
    </source>
</evidence>
<evidence type="ECO:0000313" key="6">
    <source>
        <dbReference type="Proteomes" id="UP000776629"/>
    </source>
</evidence>
<evidence type="ECO:0000256" key="2">
    <source>
        <dbReference type="ARBA" id="ARBA00011643"/>
    </source>
</evidence>
<dbReference type="NCBIfam" id="TIGR00486">
    <property type="entry name" value="YbgI_SA1388"/>
    <property type="match status" value="1"/>
</dbReference>
<dbReference type="Proteomes" id="UP000776629">
    <property type="component" value="Unassembled WGS sequence"/>
</dbReference>
<dbReference type="Pfam" id="PF01784">
    <property type="entry name" value="DUF34_NIF3"/>
    <property type="match status" value="1"/>
</dbReference>
<name>A0ABS2END7_9LACO</name>
<evidence type="ECO:0000256" key="3">
    <source>
        <dbReference type="ARBA" id="ARBA00022112"/>
    </source>
</evidence>
<proteinExistence type="inferred from homology"/>
<organism evidence="5 6">
    <name type="scientific">Limosilactobacillus alvi</name>
    <dbReference type="NCBI Taxonomy" id="990412"/>
    <lineage>
        <taxon>Bacteria</taxon>
        <taxon>Bacillati</taxon>
        <taxon>Bacillota</taxon>
        <taxon>Bacilli</taxon>
        <taxon>Lactobacillales</taxon>
        <taxon>Lactobacillaceae</taxon>
        <taxon>Limosilactobacillus</taxon>
    </lineage>
</organism>
<keyword evidence="6" id="KW-1185">Reference proteome</keyword>
<comment type="subunit">
    <text evidence="2">Homohexamer.</text>
</comment>
<dbReference type="EMBL" id="JACJJQ010000009">
    <property type="protein sequence ID" value="MBM6753750.1"/>
    <property type="molecule type" value="Genomic_DNA"/>
</dbReference>
<dbReference type="SUPFAM" id="SSF102705">
    <property type="entry name" value="NIF3 (NGG1p interacting factor 3)-like"/>
    <property type="match status" value="1"/>
</dbReference>
<dbReference type="RefSeq" id="WP_204776183.1">
    <property type="nucleotide sequence ID" value="NZ_JACJJQ010000009.1"/>
</dbReference>
<evidence type="ECO:0000313" key="5">
    <source>
        <dbReference type="EMBL" id="MBM6753750.1"/>
    </source>
</evidence>
<comment type="caution">
    <text evidence="5">The sequence shown here is derived from an EMBL/GenBank/DDBJ whole genome shotgun (WGS) entry which is preliminary data.</text>
</comment>